<keyword evidence="4" id="KW-0819">tRNA processing</keyword>
<dbReference type="SUPFAM" id="SSF53927">
    <property type="entry name" value="Cytidine deaminase-like"/>
    <property type="match status" value="1"/>
</dbReference>
<comment type="cofactor">
    <cofactor evidence="1">
        <name>Zn(2+)</name>
        <dbReference type="ChEBI" id="CHEBI:29105"/>
    </cofactor>
</comment>
<dbReference type="EMBL" id="CAFBQH010000038">
    <property type="protein sequence ID" value="CAB5049179.1"/>
    <property type="molecule type" value="Genomic_DNA"/>
</dbReference>
<dbReference type="InterPro" id="IPR002125">
    <property type="entry name" value="CMP_dCMP_dom"/>
</dbReference>
<evidence type="ECO:0000256" key="5">
    <source>
        <dbReference type="ARBA" id="ARBA00022723"/>
    </source>
</evidence>
<evidence type="ECO:0000256" key="2">
    <source>
        <dbReference type="ARBA" id="ARBA00011738"/>
    </source>
</evidence>
<dbReference type="PROSITE" id="PS51747">
    <property type="entry name" value="CYT_DCMP_DEAMINASES_2"/>
    <property type="match status" value="1"/>
</dbReference>
<proteinExistence type="inferred from homology"/>
<evidence type="ECO:0000313" key="10">
    <source>
        <dbReference type="EMBL" id="CAB4674046.1"/>
    </source>
</evidence>
<evidence type="ECO:0000313" key="11">
    <source>
        <dbReference type="EMBL" id="CAB5049179.1"/>
    </source>
</evidence>
<accession>A0A6J7T678</accession>
<comment type="catalytic activity">
    <reaction evidence="8">
        <text>adenosine(34) in tRNA + H2O + H(+) = inosine(34) in tRNA + NH4(+)</text>
        <dbReference type="Rhea" id="RHEA:43168"/>
        <dbReference type="Rhea" id="RHEA-COMP:10373"/>
        <dbReference type="Rhea" id="RHEA-COMP:10374"/>
        <dbReference type="ChEBI" id="CHEBI:15377"/>
        <dbReference type="ChEBI" id="CHEBI:15378"/>
        <dbReference type="ChEBI" id="CHEBI:28938"/>
        <dbReference type="ChEBI" id="CHEBI:74411"/>
        <dbReference type="ChEBI" id="CHEBI:82852"/>
        <dbReference type="EC" id="3.5.4.33"/>
    </reaction>
</comment>
<evidence type="ECO:0000256" key="4">
    <source>
        <dbReference type="ARBA" id="ARBA00022694"/>
    </source>
</evidence>
<evidence type="ECO:0000256" key="1">
    <source>
        <dbReference type="ARBA" id="ARBA00001947"/>
    </source>
</evidence>
<organism evidence="11">
    <name type="scientific">freshwater metagenome</name>
    <dbReference type="NCBI Taxonomy" id="449393"/>
    <lineage>
        <taxon>unclassified sequences</taxon>
        <taxon>metagenomes</taxon>
        <taxon>ecological metagenomes</taxon>
    </lineage>
</organism>
<dbReference type="EC" id="3.5.4.33" evidence="3"/>
<dbReference type="InterPro" id="IPR016193">
    <property type="entry name" value="Cytidine_deaminase-like"/>
</dbReference>
<dbReference type="GO" id="GO:0046872">
    <property type="term" value="F:metal ion binding"/>
    <property type="evidence" value="ECO:0007669"/>
    <property type="project" value="UniProtKB-KW"/>
</dbReference>
<dbReference type="GO" id="GO:0052717">
    <property type="term" value="F:tRNA-specific adenosine-34 deaminase activity"/>
    <property type="evidence" value="ECO:0007669"/>
    <property type="project" value="UniProtKB-EC"/>
</dbReference>
<keyword evidence="5" id="KW-0479">Metal-binding</keyword>
<evidence type="ECO:0000256" key="7">
    <source>
        <dbReference type="ARBA" id="ARBA00022833"/>
    </source>
</evidence>
<keyword evidence="7" id="KW-0862">Zinc</keyword>
<dbReference type="FunFam" id="3.40.140.10:FF:000005">
    <property type="entry name" value="tRNA-specific adenosine deaminase"/>
    <property type="match status" value="1"/>
</dbReference>
<reference evidence="11" key="1">
    <citation type="submission" date="2020-05" db="EMBL/GenBank/DDBJ databases">
        <authorList>
            <person name="Chiriac C."/>
            <person name="Salcher M."/>
            <person name="Ghai R."/>
            <person name="Kavagutti S V."/>
        </authorList>
    </citation>
    <scope>NUCLEOTIDE SEQUENCE</scope>
</reference>
<dbReference type="CDD" id="cd01285">
    <property type="entry name" value="nucleoside_deaminase"/>
    <property type="match status" value="1"/>
</dbReference>
<dbReference type="Gene3D" id="3.40.140.10">
    <property type="entry name" value="Cytidine Deaminase, domain 2"/>
    <property type="match status" value="1"/>
</dbReference>
<dbReference type="InterPro" id="IPR028883">
    <property type="entry name" value="tRNA_aden_deaminase"/>
</dbReference>
<dbReference type="Pfam" id="PF00383">
    <property type="entry name" value="dCMP_cyt_deam_1"/>
    <property type="match status" value="1"/>
</dbReference>
<evidence type="ECO:0000259" key="9">
    <source>
        <dbReference type="PROSITE" id="PS51747"/>
    </source>
</evidence>
<feature type="domain" description="CMP/dCMP-type deaminase" evidence="9">
    <location>
        <begin position="6"/>
        <end position="115"/>
    </location>
</feature>
<gene>
    <name evidence="10" type="ORF">UFOPK2334_00705</name>
    <name evidence="11" type="ORF">UFOPK4293_00768</name>
</gene>
<protein>
    <recommendedName>
        <fullName evidence="3">tRNA(adenine(34)) deaminase</fullName>
        <ecNumber evidence="3">3.5.4.33</ecNumber>
    </recommendedName>
</protein>
<dbReference type="AlphaFoldDB" id="A0A6J7T678"/>
<name>A0A6J7T678_9ZZZZ</name>
<dbReference type="PANTHER" id="PTHR11079">
    <property type="entry name" value="CYTOSINE DEAMINASE FAMILY MEMBER"/>
    <property type="match status" value="1"/>
</dbReference>
<dbReference type="HAMAP" id="MF_00972">
    <property type="entry name" value="tRNA_aden_deaminase"/>
    <property type="match status" value="1"/>
</dbReference>
<dbReference type="EMBL" id="CAEZXA010000048">
    <property type="protein sequence ID" value="CAB4674046.1"/>
    <property type="molecule type" value="Genomic_DNA"/>
</dbReference>
<sequence length="154" mass="16660">MTDQSNIHLEAMRVALDEARLAFAHGDVPVGAVVLHNGEIIARRHNEREFANDPTAHAEVLALRDVSQKLGSWRLDECTLVVTLEPCVMCAGAAQSSRIGRLVYGAANFEAGATASLYNVMSDPRLGHNPPVEHGLLAEESAALLKEFFASKRS</sequence>
<evidence type="ECO:0000256" key="8">
    <source>
        <dbReference type="ARBA" id="ARBA00048045"/>
    </source>
</evidence>
<keyword evidence="6" id="KW-0378">Hydrolase</keyword>
<evidence type="ECO:0000256" key="3">
    <source>
        <dbReference type="ARBA" id="ARBA00012740"/>
    </source>
</evidence>
<dbReference type="GO" id="GO:0002100">
    <property type="term" value="P:tRNA wobble adenosine to inosine editing"/>
    <property type="evidence" value="ECO:0007669"/>
    <property type="project" value="InterPro"/>
</dbReference>
<dbReference type="PANTHER" id="PTHR11079:SF202">
    <property type="entry name" value="TRNA-SPECIFIC ADENOSINE DEAMINASE"/>
    <property type="match status" value="1"/>
</dbReference>
<evidence type="ECO:0000256" key="6">
    <source>
        <dbReference type="ARBA" id="ARBA00022801"/>
    </source>
</evidence>
<comment type="subunit">
    <text evidence="2">Homodimer.</text>
</comment>